<proteinExistence type="predicted"/>
<comment type="caution">
    <text evidence="1">The sequence shown here is derived from an EMBL/GenBank/DDBJ whole genome shotgun (WGS) entry which is preliminary data.</text>
</comment>
<keyword evidence="2" id="KW-1185">Reference proteome</keyword>
<organism evidence="1 2">
    <name type="scientific">Gigaspora margarita</name>
    <dbReference type="NCBI Taxonomy" id="4874"/>
    <lineage>
        <taxon>Eukaryota</taxon>
        <taxon>Fungi</taxon>
        <taxon>Fungi incertae sedis</taxon>
        <taxon>Mucoromycota</taxon>
        <taxon>Glomeromycotina</taxon>
        <taxon>Glomeromycetes</taxon>
        <taxon>Diversisporales</taxon>
        <taxon>Gigasporaceae</taxon>
        <taxon>Gigaspora</taxon>
    </lineage>
</organism>
<feature type="non-terminal residue" evidence="1">
    <location>
        <position position="91"/>
    </location>
</feature>
<accession>A0ABN7VGK5</accession>
<dbReference type="Proteomes" id="UP000789901">
    <property type="component" value="Unassembled WGS sequence"/>
</dbReference>
<evidence type="ECO:0000313" key="1">
    <source>
        <dbReference type="EMBL" id="CAG8770736.1"/>
    </source>
</evidence>
<evidence type="ECO:0000313" key="2">
    <source>
        <dbReference type="Proteomes" id="UP000789901"/>
    </source>
</evidence>
<sequence>MSHYQNSRPNLHEPVSAVLEKVLETEVNVALERDSLVTSNKSRPPLSILPEDQKEKQKHVIKLVLEQFRNLSLKYSTGNKDYFDCLVPCPH</sequence>
<reference evidence="1 2" key="1">
    <citation type="submission" date="2021-06" db="EMBL/GenBank/DDBJ databases">
        <authorList>
            <person name="Kallberg Y."/>
            <person name="Tangrot J."/>
            <person name="Rosling A."/>
        </authorList>
    </citation>
    <scope>NUCLEOTIDE SEQUENCE [LARGE SCALE GENOMIC DNA]</scope>
    <source>
        <strain evidence="1 2">120-4 pot B 10/14</strain>
    </source>
</reference>
<protein>
    <submittedName>
        <fullName evidence="1">20729_t:CDS:1</fullName>
    </submittedName>
</protein>
<dbReference type="EMBL" id="CAJVQB010014791">
    <property type="protein sequence ID" value="CAG8770736.1"/>
    <property type="molecule type" value="Genomic_DNA"/>
</dbReference>
<gene>
    <name evidence="1" type="ORF">GMARGA_LOCUS18488</name>
</gene>
<name>A0ABN7VGK5_GIGMA</name>